<dbReference type="EMBL" id="VSZS01000066">
    <property type="protein sequence ID" value="TYR30462.1"/>
    <property type="molecule type" value="Genomic_DNA"/>
</dbReference>
<dbReference type="RefSeq" id="WP_148916000.1">
    <property type="nucleotide sequence ID" value="NZ_VSZS01000066.1"/>
</dbReference>
<evidence type="ECO:0000313" key="1">
    <source>
        <dbReference type="EMBL" id="TYR30462.1"/>
    </source>
</evidence>
<dbReference type="OrthoDB" id="8209564at2"/>
<keyword evidence="2" id="KW-1185">Reference proteome</keyword>
<evidence type="ECO:0008006" key="3">
    <source>
        <dbReference type="Google" id="ProtNLM"/>
    </source>
</evidence>
<protein>
    <recommendedName>
        <fullName evidence="3">GNAT family N-acetyltransferase</fullName>
    </recommendedName>
</protein>
<dbReference type="Proteomes" id="UP000323258">
    <property type="component" value="Unassembled WGS sequence"/>
</dbReference>
<sequence length="284" mass="30776">MKLRPIHSGETDAAVTLLAEGFADRSPEAWRAGLERLLAYASHIGEPSVGQIVSARGADAGICLTIPSTRTAYTGTPQKVVNLGAFYLRPGHEWMAALLMRRLAADAAIDYTDLTASPSMREINRNVGFEDRSHGALVIPLPAAAFRPGRSARILRVHDIPTGRISDGHRRLLDEHATLGCVALGVELDGICHPLICARLRRRGLPGAQIVLARDRQFIRAALGPIARHLLARGLTFLMLPGDDRQGFPEAVVWAQSAPVQTTRQPEGDALDFTFSEAVFFQPG</sequence>
<dbReference type="AlphaFoldDB" id="A0A5D4GQY8"/>
<reference evidence="1 2" key="1">
    <citation type="submission" date="2019-08" db="EMBL/GenBank/DDBJ databases">
        <authorList>
            <person name="Seo Y.L."/>
        </authorList>
    </citation>
    <scope>NUCLEOTIDE SEQUENCE [LARGE SCALE GENOMIC DNA]</scope>
    <source>
        <strain evidence="1 2">MaA-C15</strain>
    </source>
</reference>
<evidence type="ECO:0000313" key="2">
    <source>
        <dbReference type="Proteomes" id="UP000323258"/>
    </source>
</evidence>
<gene>
    <name evidence="1" type="ORF">FY036_17230</name>
</gene>
<comment type="caution">
    <text evidence="1">The sequence shown here is derived from an EMBL/GenBank/DDBJ whole genome shotgun (WGS) entry which is preliminary data.</text>
</comment>
<proteinExistence type="predicted"/>
<name>A0A5D4GQY8_9HYPH</name>
<organism evidence="1 2">
    <name type="scientific">Neoaquamicrobium microcysteis</name>
    <dbReference type="NCBI Taxonomy" id="2682781"/>
    <lineage>
        <taxon>Bacteria</taxon>
        <taxon>Pseudomonadati</taxon>
        <taxon>Pseudomonadota</taxon>
        <taxon>Alphaproteobacteria</taxon>
        <taxon>Hyphomicrobiales</taxon>
        <taxon>Phyllobacteriaceae</taxon>
        <taxon>Neoaquamicrobium</taxon>
    </lineage>
</organism>
<accession>A0A5D4GQY8</accession>
<reference evidence="1 2" key="2">
    <citation type="submission" date="2019-09" db="EMBL/GenBank/DDBJ databases">
        <title>Mesorhizobium sp. MaA-C15 isolated from Microcystis aeruginosa.</title>
        <authorList>
            <person name="Jeong S.E."/>
            <person name="Jin H.M."/>
            <person name="Jeon C.O."/>
        </authorList>
    </citation>
    <scope>NUCLEOTIDE SEQUENCE [LARGE SCALE GENOMIC DNA]</scope>
    <source>
        <strain evidence="1 2">MaA-C15</strain>
    </source>
</reference>